<gene>
    <name evidence="2" type="ORF">EVOR1521_LOCUS12279</name>
</gene>
<protein>
    <submittedName>
        <fullName evidence="2">Uncharacterized protein</fullName>
    </submittedName>
</protein>
<dbReference type="Proteomes" id="UP001178507">
    <property type="component" value="Unassembled WGS sequence"/>
</dbReference>
<feature type="compositionally biased region" description="Basic and acidic residues" evidence="1">
    <location>
        <begin position="13"/>
        <end position="37"/>
    </location>
</feature>
<dbReference type="AlphaFoldDB" id="A0AA36IDI4"/>
<name>A0AA36IDI4_9DINO</name>
<evidence type="ECO:0000256" key="1">
    <source>
        <dbReference type="SAM" id="MobiDB-lite"/>
    </source>
</evidence>
<evidence type="ECO:0000313" key="2">
    <source>
        <dbReference type="EMBL" id="CAJ1385737.1"/>
    </source>
</evidence>
<sequence>MKRTSGAAYLAERDAASYKRSDAAAFKRPDEKSKPLESRPGWAARQYGNFLAEPPTKPKIFDPILSSTCPDGPLVAKVVTDDMGKEKAGMPTCTWWQFFADGEPETSRGDKLDLSQISSKKEVKLVALVAQMVAKETIDDASSNQGYTTAKGPSPWTAALWSEDKELVRIRRPEGLRTTGVWLVATLQRDGEGWKADAVDELYPEKRLEAVLMLRFKDFVKKEEEVVEEDPMAATRRMLEEAMA</sequence>
<accession>A0AA36IDI4</accession>
<dbReference type="EMBL" id="CAUJNA010001277">
    <property type="protein sequence ID" value="CAJ1385737.1"/>
    <property type="molecule type" value="Genomic_DNA"/>
</dbReference>
<organism evidence="2 3">
    <name type="scientific">Effrenium voratum</name>
    <dbReference type="NCBI Taxonomy" id="2562239"/>
    <lineage>
        <taxon>Eukaryota</taxon>
        <taxon>Sar</taxon>
        <taxon>Alveolata</taxon>
        <taxon>Dinophyceae</taxon>
        <taxon>Suessiales</taxon>
        <taxon>Symbiodiniaceae</taxon>
        <taxon>Effrenium</taxon>
    </lineage>
</organism>
<evidence type="ECO:0000313" key="3">
    <source>
        <dbReference type="Proteomes" id="UP001178507"/>
    </source>
</evidence>
<comment type="caution">
    <text evidence="2">The sequence shown here is derived from an EMBL/GenBank/DDBJ whole genome shotgun (WGS) entry which is preliminary data.</text>
</comment>
<proteinExistence type="predicted"/>
<keyword evidence="3" id="KW-1185">Reference proteome</keyword>
<feature type="region of interest" description="Disordered" evidence="1">
    <location>
        <begin position="13"/>
        <end position="40"/>
    </location>
</feature>
<reference evidence="2" key="1">
    <citation type="submission" date="2023-08" db="EMBL/GenBank/DDBJ databases">
        <authorList>
            <person name="Chen Y."/>
            <person name="Shah S."/>
            <person name="Dougan E. K."/>
            <person name="Thang M."/>
            <person name="Chan C."/>
        </authorList>
    </citation>
    <scope>NUCLEOTIDE SEQUENCE</scope>
</reference>